<dbReference type="SUPFAM" id="SSF56784">
    <property type="entry name" value="HAD-like"/>
    <property type="match status" value="1"/>
</dbReference>
<dbReference type="GO" id="GO:0016787">
    <property type="term" value="F:hydrolase activity"/>
    <property type="evidence" value="ECO:0007669"/>
    <property type="project" value="UniProtKB-KW"/>
</dbReference>
<dbReference type="Gene3D" id="3.40.50.1000">
    <property type="entry name" value="HAD superfamily/HAD-like"/>
    <property type="match status" value="1"/>
</dbReference>
<sequence>MPYTLIIFDLDGTLADSFPWFRLHVNAVAARYGFRQVKDEDVERLRHASTREILDFLAVPSWKLPFIARHMRRLKTAHAASIPLFAGVGPMLDTLAAHGHQLALVSSDTEANAREKLGPLAALFADFDCSASVFGKARKFRRVLKRARLAPHDAIAIGDETRDIEAARAAGIACGAVTWGYAAEKALRDRQPDYVFERMEEIVERLTSLPAGQDAAPV</sequence>
<dbReference type="RefSeq" id="WP_012044420.1">
    <property type="nucleotide sequence ID" value="NZ_JABFDP010000008.1"/>
</dbReference>
<dbReference type="NCBIfam" id="TIGR01549">
    <property type="entry name" value="HAD-SF-IA-v1"/>
    <property type="match status" value="1"/>
</dbReference>
<dbReference type="InterPro" id="IPR023214">
    <property type="entry name" value="HAD_sf"/>
</dbReference>
<dbReference type="SFLD" id="SFLDG01129">
    <property type="entry name" value="C1.5:_HAD__Beta-PGM__Phosphata"/>
    <property type="match status" value="1"/>
</dbReference>
<name>A0ABS5G3P7_9BRAD</name>
<reference evidence="2" key="1">
    <citation type="journal article" date="2021" name="ISME J.">
        <title>Evolutionary origin and ecological implication of a unique nif island in free-living Bradyrhizobium lineages.</title>
        <authorList>
            <person name="Tao J."/>
        </authorList>
    </citation>
    <scope>NUCLEOTIDE SEQUENCE [LARGE SCALE GENOMIC DNA]</scope>
    <source>
        <strain evidence="2">SZCCT0094</strain>
    </source>
</reference>
<dbReference type="Pfam" id="PF13419">
    <property type="entry name" value="HAD_2"/>
    <property type="match status" value="1"/>
</dbReference>
<dbReference type="InterPro" id="IPR050155">
    <property type="entry name" value="HAD-like_hydrolase_sf"/>
</dbReference>
<proteinExistence type="predicted"/>
<dbReference type="EMBL" id="JAFCLK010000007">
    <property type="protein sequence ID" value="MBR1135820.1"/>
    <property type="molecule type" value="Genomic_DNA"/>
</dbReference>
<keyword evidence="2" id="KW-1185">Reference proteome</keyword>
<protein>
    <submittedName>
        <fullName evidence="1">HAD-IA family hydrolase</fullName>
    </submittedName>
</protein>
<dbReference type="PANTHER" id="PTHR43434">
    <property type="entry name" value="PHOSPHOGLYCOLATE PHOSPHATASE"/>
    <property type="match status" value="1"/>
</dbReference>
<dbReference type="PANTHER" id="PTHR43434:SF13">
    <property type="entry name" value="PHOSPHOGLYCOLATE PHOSPHATASE"/>
    <property type="match status" value="1"/>
</dbReference>
<dbReference type="InterPro" id="IPR041492">
    <property type="entry name" value="HAD_2"/>
</dbReference>
<comment type="caution">
    <text evidence="1">The sequence shown here is derived from an EMBL/GenBank/DDBJ whole genome shotgun (WGS) entry which is preliminary data.</text>
</comment>
<dbReference type="SFLD" id="SFLDS00003">
    <property type="entry name" value="Haloacid_Dehalogenase"/>
    <property type="match status" value="1"/>
</dbReference>
<gene>
    <name evidence="1" type="ORF">JQ619_08580</name>
</gene>
<evidence type="ECO:0000313" key="2">
    <source>
        <dbReference type="Proteomes" id="UP001314635"/>
    </source>
</evidence>
<keyword evidence="1" id="KW-0378">Hydrolase</keyword>
<dbReference type="InterPro" id="IPR036412">
    <property type="entry name" value="HAD-like_sf"/>
</dbReference>
<organism evidence="1 2">
    <name type="scientific">Bradyrhizobium denitrificans</name>
    <dbReference type="NCBI Taxonomy" id="2734912"/>
    <lineage>
        <taxon>Bacteria</taxon>
        <taxon>Pseudomonadati</taxon>
        <taxon>Pseudomonadota</taxon>
        <taxon>Alphaproteobacteria</taxon>
        <taxon>Hyphomicrobiales</taxon>
        <taxon>Nitrobacteraceae</taxon>
        <taxon>Bradyrhizobium</taxon>
    </lineage>
</organism>
<dbReference type="InterPro" id="IPR023198">
    <property type="entry name" value="PGP-like_dom2"/>
</dbReference>
<dbReference type="InterPro" id="IPR006439">
    <property type="entry name" value="HAD-SF_hydro_IA"/>
</dbReference>
<dbReference type="Gene3D" id="1.10.150.240">
    <property type="entry name" value="Putative phosphatase, domain 2"/>
    <property type="match status" value="1"/>
</dbReference>
<accession>A0ABS5G3P7</accession>
<evidence type="ECO:0000313" key="1">
    <source>
        <dbReference type="EMBL" id="MBR1135820.1"/>
    </source>
</evidence>
<dbReference type="Proteomes" id="UP001314635">
    <property type="component" value="Unassembled WGS sequence"/>
</dbReference>